<keyword evidence="2" id="KW-0175">Coiled coil</keyword>
<dbReference type="GO" id="GO:0005524">
    <property type="term" value="F:ATP binding"/>
    <property type="evidence" value="ECO:0007669"/>
    <property type="project" value="InterPro"/>
</dbReference>
<sequence>MQEKKENRPVRWKRVFIDRAALAKYTKGPKLVKNLAQKLLNSLVSAGYEKLFGEKLLLDELASGRITGADRALIIDFEVDGEWTAVIADIAENHDYNKSSLYSDRHGVEKYRAKYGPSIIQRIREQMAEERAAAARQAAGEAIVPPHPVVTLDYYNQNFIRLNSQQESVLETRLPALISGAPGSGKSCVAISLITELLSRLSDNPETHILYVTKSPELIEAMQAIWDALLLPEDLKNRVEFKTYETVAREQQGQAFVGKELAQKADFELWLKKYRKTGLLEDAAQIYEEFRLLSGYSPKEYLGLGEKQSLYPNKEDKQWILRAYQSYLAYLENQHKVAVDFLDLKQQGKYDLVLGDEAQDLSGQELVNLLNLAKNGQICFCMDSHQSLFDSKSKRPFIFEMMNRIELKLEYIELPHSYRCPADVVHFANTVISIKNRVVGGSSDKLEKPEIKMSPEQANTPGMVHWLTQDEKELAKLREMAKQSNFAIITLPQYVKEAREKYPEAVMIFTPEQIKGLEYENVILYRMLDDPLCHEASRELDPNAKVPVNQARRGCSKDRLGPPLNKFFTSCTRATCRLFVDQGKGHPLTRLCNELEKGITTPDTAFLNEVILEQTREESLAGWQAETCRLYRNGKKDMAENAFNRWLKGKLPYADYTSFLLANELIKIEEPVKPSETAPNQEPEKLLEAASSANEKEDTAPDLNTVRGKRNSNKGRRGRQRMNPAGGKPPAATTTASLSKNNVSGGLAGLLPNFFNSNQKSQEKLPISTGGNLGVSRLIDTIKTDLSINEQTKLMSLFESKDTKPMALFAEEEPLPSATSATKDEITQSDLNKWFEVFSDDWLDRPGVEKPQPEVILELLLLIRNAGYESFLSRLKSDNDKWLALKRSFTKNPEMTEFYFSLSELIKKEPVSGKSYFEILCRKQHGLDFLKEVLESLPVPEMLDKGPLLVLSVIFFGATSTTEWDKLCDENNLLIFLLNSPTGRQVFKLLFTSQLFSALVWKDKENETLLHWAVRNQRINVIVLIMAARDSVLRDGLLKPECDVWSIKNKDGLTPLELAQKDNLSNVIKALDPALYVRSSAKKATSTSHEPDNSEESLMKRMKNVVGTRGAFLLPDAKKLRNEINELNQEVATIRNKIASAKLQMQKSKERKILLQLKTKEQRVVAKQDALNELCNKAKMSALLDLLTTTLHSEEIYANFDLLMIGTVPSLLYSFLASPLKDMPSLLKYLYEKNFKTGEEENLWRCLENYLAENPELVNFSFSLKELFKPFEETGKSCFEKLARTEEGLEFLVLIFKNLAISDTIKSDLEDAIGLSFYHDITRKSWDGLTESDSLLLHLFNRPQGRYLLSRLPAHIFYNLIRQQDSQSNSFLHWAAATQRTDLISMVLELQPRLKDGATIQVFAGLKNKEGKTALDIAKANQFEDGIDLFTQLEANQTVQPGLAVFSSLFHPAERLSAETESRDGPALTLPISDQIGSSCQRG</sequence>
<dbReference type="EMBL" id="MVJN01000001">
    <property type="protein sequence ID" value="RAP38559.1"/>
    <property type="molecule type" value="Genomic_DNA"/>
</dbReference>
<accession>A0A364LNC6</accession>
<feature type="region of interest" description="Disordered" evidence="3">
    <location>
        <begin position="672"/>
        <end position="740"/>
    </location>
</feature>
<gene>
    <name evidence="5" type="ORF">B1207_01360</name>
</gene>
<proteinExistence type="predicted"/>
<organism evidence="5 6">
    <name type="scientific">Legionella quinlivanii</name>
    <dbReference type="NCBI Taxonomy" id="45073"/>
    <lineage>
        <taxon>Bacteria</taxon>
        <taxon>Pseudomonadati</taxon>
        <taxon>Pseudomonadota</taxon>
        <taxon>Gammaproteobacteria</taxon>
        <taxon>Legionellales</taxon>
        <taxon>Legionellaceae</taxon>
        <taxon>Legionella</taxon>
    </lineage>
</organism>
<dbReference type="Proteomes" id="UP000249458">
    <property type="component" value="Unassembled WGS sequence"/>
</dbReference>
<evidence type="ECO:0000256" key="3">
    <source>
        <dbReference type="SAM" id="MobiDB-lite"/>
    </source>
</evidence>
<evidence type="ECO:0000313" key="5">
    <source>
        <dbReference type="EMBL" id="RAP38559.1"/>
    </source>
</evidence>
<dbReference type="GO" id="GO:0000725">
    <property type="term" value="P:recombinational repair"/>
    <property type="evidence" value="ECO:0007669"/>
    <property type="project" value="TreeGrafter"/>
</dbReference>
<evidence type="ECO:0000313" key="6">
    <source>
        <dbReference type="Proteomes" id="UP000249458"/>
    </source>
</evidence>
<feature type="compositionally biased region" description="Low complexity" evidence="3">
    <location>
        <begin position="724"/>
        <end position="736"/>
    </location>
</feature>
<evidence type="ECO:0000256" key="1">
    <source>
        <dbReference type="ARBA" id="ARBA00034923"/>
    </source>
</evidence>
<dbReference type="Gene3D" id="3.40.50.300">
    <property type="entry name" value="P-loop containing nucleotide triphosphate hydrolases"/>
    <property type="match status" value="2"/>
</dbReference>
<dbReference type="InterPro" id="IPR000212">
    <property type="entry name" value="DNA_helicase_UvrD/REP"/>
</dbReference>
<dbReference type="InterPro" id="IPR036770">
    <property type="entry name" value="Ankyrin_rpt-contain_sf"/>
</dbReference>
<dbReference type="GO" id="GO:0043138">
    <property type="term" value="F:3'-5' DNA helicase activity"/>
    <property type="evidence" value="ECO:0007669"/>
    <property type="project" value="TreeGrafter"/>
</dbReference>
<reference evidence="5 6" key="1">
    <citation type="submission" date="2017-02" db="EMBL/GenBank/DDBJ databases">
        <title>Legionella quilivanii strain from human: case report and whole genome sequencing analysis.</title>
        <authorList>
            <person name="Lalancette C."/>
            <person name="Leduc J.-M."/>
            <person name="Levesque S."/>
            <person name="Fournier E."/>
            <person name="Saoud J."/>
            <person name="Faucher S.P."/>
            <person name="Bernard K."/>
            <person name="Martineau C."/>
            <person name="Longtin J."/>
        </authorList>
    </citation>
    <scope>NUCLEOTIDE SEQUENCE [LARGE SCALE GENOMIC DNA]</scope>
    <source>
        <strain evidence="5 6">ID143958</strain>
    </source>
</reference>
<dbReference type="Pfam" id="PF09848">
    <property type="entry name" value="SLFN-g3_helicase"/>
    <property type="match status" value="1"/>
</dbReference>
<dbReference type="InterPro" id="IPR002110">
    <property type="entry name" value="Ankyrin_rpt"/>
</dbReference>
<dbReference type="SMART" id="SM00248">
    <property type="entry name" value="ANK"/>
    <property type="match status" value="3"/>
</dbReference>
<dbReference type="SUPFAM" id="SSF48403">
    <property type="entry name" value="Ankyrin repeat"/>
    <property type="match status" value="1"/>
</dbReference>
<dbReference type="RefSeq" id="WP_112218200.1">
    <property type="nucleotide sequence ID" value="NZ_MVJN01000001.1"/>
</dbReference>
<feature type="coiled-coil region" evidence="2">
    <location>
        <begin position="1117"/>
        <end position="1177"/>
    </location>
</feature>
<name>A0A364LNC6_9GAMM</name>
<evidence type="ECO:0000256" key="2">
    <source>
        <dbReference type="SAM" id="Coils"/>
    </source>
</evidence>
<evidence type="ECO:0000259" key="4">
    <source>
        <dbReference type="Pfam" id="PF09848"/>
    </source>
</evidence>
<dbReference type="SUPFAM" id="SSF52540">
    <property type="entry name" value="P-loop containing nucleoside triphosphate hydrolases"/>
    <property type="match status" value="1"/>
</dbReference>
<comment type="caution">
    <text evidence="5">The sequence shown here is derived from an EMBL/GenBank/DDBJ whole genome shotgun (WGS) entry which is preliminary data.</text>
</comment>
<feature type="domain" description="Schlafen group 3-like DNA/RNA helicase" evidence="4">
    <location>
        <begin position="177"/>
        <end position="435"/>
    </location>
</feature>
<protein>
    <recommendedName>
        <fullName evidence="1">DNA 3'-5' helicase II</fullName>
    </recommendedName>
</protein>
<feature type="region of interest" description="Disordered" evidence="3">
    <location>
        <begin position="1457"/>
        <end position="1483"/>
    </location>
</feature>
<dbReference type="Gene3D" id="1.25.40.20">
    <property type="entry name" value="Ankyrin repeat-containing domain"/>
    <property type="match status" value="2"/>
</dbReference>
<feature type="compositionally biased region" description="Basic residues" evidence="3">
    <location>
        <begin position="707"/>
        <end position="720"/>
    </location>
</feature>
<dbReference type="PANTHER" id="PTHR11070">
    <property type="entry name" value="UVRD / RECB / PCRA DNA HELICASE FAMILY MEMBER"/>
    <property type="match status" value="1"/>
</dbReference>
<dbReference type="PANTHER" id="PTHR11070:SF2">
    <property type="entry name" value="ATP-DEPENDENT DNA HELICASE SRS2"/>
    <property type="match status" value="1"/>
</dbReference>
<dbReference type="InterPro" id="IPR027417">
    <property type="entry name" value="P-loop_NTPase"/>
</dbReference>
<dbReference type="GO" id="GO:0003677">
    <property type="term" value="F:DNA binding"/>
    <property type="evidence" value="ECO:0007669"/>
    <property type="project" value="InterPro"/>
</dbReference>
<dbReference type="InterPro" id="IPR018647">
    <property type="entry name" value="SLFN_3-like_DNA/RNA_helicase"/>
</dbReference>